<dbReference type="AlphaFoldDB" id="A0A6V7Y7L5"/>
<comment type="caution">
    <text evidence="2">The sequence shown here is derived from an EMBL/GenBank/DDBJ whole genome shotgun (WGS) entry which is preliminary data.</text>
</comment>
<evidence type="ECO:0000313" key="2">
    <source>
        <dbReference type="EMBL" id="CAD2207516.1"/>
    </source>
</evidence>
<evidence type="ECO:0000313" key="3">
    <source>
        <dbReference type="Proteomes" id="UP000580250"/>
    </source>
</evidence>
<accession>A0A6V7Y7L5</accession>
<proteinExistence type="predicted"/>
<dbReference type="Proteomes" id="UP000580250">
    <property type="component" value="Unassembled WGS sequence"/>
</dbReference>
<gene>
    <name evidence="2" type="ORF">MENT_LOCUS61453</name>
</gene>
<organism evidence="2 3">
    <name type="scientific">Meloidogyne enterolobii</name>
    <name type="common">Root-knot nematode worm</name>
    <name type="synonym">Meloidogyne mayaguensis</name>
    <dbReference type="NCBI Taxonomy" id="390850"/>
    <lineage>
        <taxon>Eukaryota</taxon>
        <taxon>Metazoa</taxon>
        <taxon>Ecdysozoa</taxon>
        <taxon>Nematoda</taxon>
        <taxon>Chromadorea</taxon>
        <taxon>Rhabditida</taxon>
        <taxon>Tylenchina</taxon>
        <taxon>Tylenchomorpha</taxon>
        <taxon>Tylenchoidea</taxon>
        <taxon>Meloidogynidae</taxon>
        <taxon>Meloidogyninae</taxon>
        <taxon>Meloidogyne</taxon>
    </lineage>
</organism>
<sequence>MNSSSKQDNIFIYYTKNRQLSRLLRTIQKRKNSSPESLPAKDYCDTREEAI</sequence>
<reference evidence="2 3" key="1">
    <citation type="submission" date="2020-08" db="EMBL/GenBank/DDBJ databases">
        <authorList>
            <person name="Koutsovoulos G."/>
            <person name="Danchin GJ E."/>
        </authorList>
    </citation>
    <scope>NUCLEOTIDE SEQUENCE [LARGE SCALE GENOMIC DNA]</scope>
</reference>
<dbReference type="EMBL" id="CAJEWN010003393">
    <property type="protein sequence ID" value="CAD2207516.1"/>
    <property type="molecule type" value="Genomic_DNA"/>
</dbReference>
<name>A0A6V7Y7L5_MELEN</name>
<feature type="compositionally biased region" description="Basic and acidic residues" evidence="1">
    <location>
        <begin position="42"/>
        <end position="51"/>
    </location>
</feature>
<protein>
    <submittedName>
        <fullName evidence="2">Uncharacterized protein</fullName>
    </submittedName>
</protein>
<evidence type="ECO:0000256" key="1">
    <source>
        <dbReference type="SAM" id="MobiDB-lite"/>
    </source>
</evidence>
<feature type="region of interest" description="Disordered" evidence="1">
    <location>
        <begin position="28"/>
        <end position="51"/>
    </location>
</feature>